<dbReference type="PANTHER" id="PTHR35391">
    <property type="entry name" value="C2H2-TYPE DOMAIN-CONTAINING PROTEIN-RELATED"/>
    <property type="match status" value="1"/>
</dbReference>
<dbReference type="AlphaFoldDB" id="A0A1L7WUU0"/>
<gene>
    <name evidence="2" type="ORF">PAC_06381</name>
</gene>
<dbReference type="EMBL" id="FJOG01000008">
    <property type="protein sequence ID" value="CZR56493.1"/>
    <property type="molecule type" value="Genomic_DNA"/>
</dbReference>
<evidence type="ECO:0000313" key="2">
    <source>
        <dbReference type="EMBL" id="CZR56493.1"/>
    </source>
</evidence>
<evidence type="ECO:0000313" key="3">
    <source>
        <dbReference type="Proteomes" id="UP000184330"/>
    </source>
</evidence>
<keyword evidence="3" id="KW-1185">Reference proteome</keyword>
<organism evidence="2 3">
    <name type="scientific">Phialocephala subalpina</name>
    <dbReference type="NCBI Taxonomy" id="576137"/>
    <lineage>
        <taxon>Eukaryota</taxon>
        <taxon>Fungi</taxon>
        <taxon>Dikarya</taxon>
        <taxon>Ascomycota</taxon>
        <taxon>Pezizomycotina</taxon>
        <taxon>Leotiomycetes</taxon>
        <taxon>Helotiales</taxon>
        <taxon>Mollisiaceae</taxon>
        <taxon>Phialocephala</taxon>
        <taxon>Phialocephala fortinii species complex</taxon>
    </lineage>
</organism>
<sequence length="896" mass="100557">MESAHSIRERSKTCRDQFEAYLGLPTIPHRNETLADEQKVRFNLWAANIGVFAKNRASLDYRLRHVPEVRTMALRMLGVLQRNLQRAIQIDELLSEPQALPSSTSLVGPSEGFVLRESSPNPAPSSVETPSTESLQAVAGTISQLQRLSNAIRESSVQSRYSKASKFIIRDEDGNDTTSMFRQFALDLVRSKHRGASEALCERLAESILLRRRRFLYSAKHQETLSHDAQSGQASTDVPSTAASVSVATTRMLPPSQVGSQTINRKNSTPAESLNQSQTTASIFDPSTFRLGIDASEGSTTSTQSSFGVVNKGEYPPAPMIDQGKNECACPYCFETLPRLIVEDKKRWRCNSLSILHTIGALAKILVRRHVRKDLDLYVCVFESCKQPVELFSSVKDWLKHMQWEHGLQWHCMDKAHEILVFPTAKDFENHLVGTHPEAFTQSEASILSRQRARPRPQLFTICPLCDEIPSGLAGDGDGQENLSGKLERHIKEHLEYLALMSLPLRNDAAGEVSDSASLSNASESRYSQNAEGQDEEPPWPDDAWQHETSKQTEAPMTSLESFNPRPKSPGVQGGAEDDRDSSPQVDPAGSSARPPVTPNRHDRHQQSRPRQNSPRPPRQTVEIDDEEPQTDEAHSTWPPPSFLFAVSELPVNEDRQEGGVPPRFNDNARWIPPIYSNGFGEQSIGYLYRWSNDGQISWAEDCSWSNGNWCSRGVPLTEYRASTMFWCNAWTQFLATRGDPSMRDMADSNQAEGRDRWWPLTFRHNGTLSRIEIAIEEQVIAGTGSWIRRLGLDNYLSRRASDSGGLSGNLAMVIALIAFSCEARDLSKVLLDDTAWEGRRWRGHRRGDGSKSFWHVSEGKIGADQTCTQGSRVEEWWLPSTWIPRIHKARQKKPY</sequence>
<dbReference type="STRING" id="576137.A0A1L7WUU0"/>
<feature type="region of interest" description="Disordered" evidence="1">
    <location>
        <begin position="249"/>
        <end position="279"/>
    </location>
</feature>
<evidence type="ECO:0000256" key="1">
    <source>
        <dbReference type="SAM" id="MobiDB-lite"/>
    </source>
</evidence>
<dbReference type="PANTHER" id="PTHR35391:SF7">
    <property type="entry name" value="C2H2-TYPE DOMAIN-CONTAINING PROTEIN"/>
    <property type="match status" value="1"/>
</dbReference>
<feature type="region of interest" description="Disordered" evidence="1">
    <location>
        <begin position="514"/>
        <end position="643"/>
    </location>
</feature>
<feature type="region of interest" description="Disordered" evidence="1">
    <location>
        <begin position="111"/>
        <end position="131"/>
    </location>
</feature>
<dbReference type="Proteomes" id="UP000184330">
    <property type="component" value="Unassembled WGS sequence"/>
</dbReference>
<proteinExistence type="predicted"/>
<protein>
    <submittedName>
        <fullName evidence="2">Uncharacterized protein</fullName>
    </submittedName>
</protein>
<accession>A0A1L7WUU0</accession>
<feature type="compositionally biased region" description="Polar residues" evidence="1">
    <location>
        <begin position="552"/>
        <end position="562"/>
    </location>
</feature>
<reference evidence="2 3" key="1">
    <citation type="submission" date="2016-03" db="EMBL/GenBank/DDBJ databases">
        <authorList>
            <person name="Ploux O."/>
        </authorList>
    </citation>
    <scope>NUCLEOTIDE SEQUENCE [LARGE SCALE GENOMIC DNA]</scope>
    <source>
        <strain evidence="2 3">UAMH 11012</strain>
    </source>
</reference>
<feature type="compositionally biased region" description="Polar residues" evidence="1">
    <location>
        <begin position="118"/>
        <end position="131"/>
    </location>
</feature>
<feature type="compositionally biased region" description="Polar residues" evidence="1">
    <location>
        <begin position="257"/>
        <end position="279"/>
    </location>
</feature>
<dbReference type="OrthoDB" id="20872at2759"/>
<feature type="compositionally biased region" description="Low complexity" evidence="1">
    <location>
        <begin position="514"/>
        <end position="528"/>
    </location>
</feature>
<name>A0A1L7WUU0_9HELO</name>